<accession>G2GWC7</accession>
<dbReference type="OrthoDB" id="6559336at2"/>
<comment type="caution">
    <text evidence="1">The sequence shown here is derived from an EMBL/GenBank/DDBJ whole genome shotgun (WGS) entry which is preliminary data.</text>
</comment>
<gene>
    <name evidence="1" type="ORF">Rin_00000600</name>
</gene>
<evidence type="ECO:0000313" key="2">
    <source>
        <dbReference type="Proteomes" id="UP000004116"/>
    </source>
</evidence>
<dbReference type="RefSeq" id="WP_006705696.1">
    <property type="nucleotide sequence ID" value="NZ_AGCA01000016.1"/>
</dbReference>
<dbReference type="Proteomes" id="UP000004116">
    <property type="component" value="Unassembled WGS sequence"/>
</dbReference>
<reference evidence="1 2" key="1">
    <citation type="journal article" date="2012" name="Genome Res.">
        <title>Genomic basis of endosymbiont-conferred protection against an insect parasitoid.</title>
        <authorList>
            <person name="Hansen A.K."/>
            <person name="Vorburger C."/>
            <person name="Moran N.A."/>
        </authorList>
    </citation>
    <scope>NUCLEOTIDE SEQUENCE [LARGE SCALE GENOMIC DNA]</scope>
    <source>
        <strain evidence="2">R5.15</strain>
    </source>
</reference>
<organism evidence="1 2">
    <name type="scientific">Candidatus Regiella insecticola 5.15</name>
    <dbReference type="NCBI Taxonomy" id="1005043"/>
    <lineage>
        <taxon>Bacteria</taxon>
        <taxon>Pseudomonadati</taxon>
        <taxon>Pseudomonadota</taxon>
        <taxon>Gammaproteobacteria</taxon>
        <taxon>Enterobacterales</taxon>
        <taxon>Enterobacteriaceae</taxon>
        <taxon>aphid secondary symbionts</taxon>
        <taxon>Candidatus Regiella</taxon>
    </lineage>
</organism>
<name>G2GWC7_9ENTR</name>
<dbReference type="AlphaFoldDB" id="G2GWC7"/>
<protein>
    <submittedName>
        <fullName evidence="1">Uncharacterized protein</fullName>
    </submittedName>
</protein>
<dbReference type="EMBL" id="AGCA01000016">
    <property type="protein sequence ID" value="EGY29960.1"/>
    <property type="molecule type" value="Genomic_DNA"/>
</dbReference>
<evidence type="ECO:0000313" key="1">
    <source>
        <dbReference type="EMBL" id="EGY29960.1"/>
    </source>
</evidence>
<proteinExistence type="predicted"/>
<keyword evidence="2" id="KW-1185">Reference proteome</keyword>
<sequence>MSLIIQGATYLPFNIVISEKRLKRTIYGSSKEDAIKMGVWGKIKDWVCRNKKSKSTEEDL</sequence>